<evidence type="ECO:0000256" key="2">
    <source>
        <dbReference type="PROSITE-ProRule" id="PRU01360"/>
    </source>
</evidence>
<dbReference type="EMBL" id="AEOH01000032">
    <property type="protein sequence ID" value="EFS97612.1"/>
    <property type="molecule type" value="Genomic_DNA"/>
</dbReference>
<dbReference type="AlphaFoldDB" id="E4MRS4"/>
<dbReference type="SUPFAM" id="SSF56935">
    <property type="entry name" value="Porins"/>
    <property type="match status" value="1"/>
</dbReference>
<organism evidence="4 5">
    <name type="scientific">Capnocytophaga ochracea F0287</name>
    <dbReference type="NCBI Taxonomy" id="873517"/>
    <lineage>
        <taxon>Bacteria</taxon>
        <taxon>Pseudomonadati</taxon>
        <taxon>Bacteroidota</taxon>
        <taxon>Flavobacteriia</taxon>
        <taxon>Flavobacteriales</taxon>
        <taxon>Flavobacteriaceae</taxon>
        <taxon>Capnocytophaga</taxon>
    </lineage>
</organism>
<protein>
    <submittedName>
        <fullName evidence="4">TonB-dependent receptor plug domain protein</fullName>
    </submittedName>
</protein>
<evidence type="ECO:0000256" key="1">
    <source>
        <dbReference type="ARBA" id="ARBA00022729"/>
    </source>
</evidence>
<dbReference type="GO" id="GO:0009279">
    <property type="term" value="C:cell outer membrane"/>
    <property type="evidence" value="ECO:0007669"/>
    <property type="project" value="UniProtKB-SubCell"/>
</dbReference>
<dbReference type="InterPro" id="IPR008969">
    <property type="entry name" value="CarboxyPept-like_regulatory"/>
</dbReference>
<name>E4MRS4_CAPOC</name>
<keyword evidence="2" id="KW-1134">Transmembrane beta strand</keyword>
<dbReference type="PROSITE" id="PS52016">
    <property type="entry name" value="TONB_DEPENDENT_REC_3"/>
    <property type="match status" value="1"/>
</dbReference>
<dbReference type="GO" id="GO:0044718">
    <property type="term" value="P:siderophore transmembrane transport"/>
    <property type="evidence" value="ECO:0007669"/>
    <property type="project" value="TreeGrafter"/>
</dbReference>
<gene>
    <name evidence="4" type="ORF">HMPREF1977_1084</name>
</gene>
<comment type="caution">
    <text evidence="4">The sequence shown here is derived from an EMBL/GenBank/DDBJ whole genome shotgun (WGS) entry which is preliminary data.</text>
</comment>
<dbReference type="InterPro" id="IPR012910">
    <property type="entry name" value="Plug_dom"/>
</dbReference>
<accession>E4MRS4</accession>
<keyword evidence="2" id="KW-0812">Transmembrane</keyword>
<evidence type="ECO:0000259" key="3">
    <source>
        <dbReference type="Pfam" id="PF07715"/>
    </source>
</evidence>
<keyword evidence="2" id="KW-0813">Transport</keyword>
<dbReference type="Pfam" id="PF13715">
    <property type="entry name" value="CarbopepD_reg_2"/>
    <property type="match status" value="1"/>
</dbReference>
<dbReference type="InterPro" id="IPR023997">
    <property type="entry name" value="TonB-dep_OMP_SusC/RagA_CS"/>
</dbReference>
<dbReference type="SUPFAM" id="SSF49464">
    <property type="entry name" value="Carboxypeptidase regulatory domain-like"/>
    <property type="match status" value="1"/>
</dbReference>
<proteinExistence type="inferred from homology"/>
<keyword evidence="2" id="KW-0472">Membrane</keyword>
<comment type="subcellular location">
    <subcellularLocation>
        <location evidence="2">Cell outer membrane</location>
        <topology evidence="2">Multi-pass membrane protein</topology>
    </subcellularLocation>
</comment>
<dbReference type="Proteomes" id="UP000005391">
    <property type="component" value="Unassembled WGS sequence"/>
</dbReference>
<dbReference type="Pfam" id="PF07715">
    <property type="entry name" value="Plug"/>
    <property type="match status" value="1"/>
</dbReference>
<reference evidence="4 5" key="1">
    <citation type="submission" date="2010-10" db="EMBL/GenBank/DDBJ databases">
        <authorList>
            <person name="Muzny D."/>
            <person name="Qin X."/>
            <person name="Deng J."/>
            <person name="Jiang H."/>
            <person name="Liu Y."/>
            <person name="Qu J."/>
            <person name="Song X.-Z."/>
            <person name="Zhang L."/>
            <person name="Thornton R."/>
            <person name="Coyle M."/>
            <person name="Francisco L."/>
            <person name="Jackson L."/>
            <person name="Javaid M."/>
            <person name="Korchina V."/>
            <person name="Kovar C."/>
            <person name="Mata R."/>
            <person name="Mathew T."/>
            <person name="Ngo R."/>
            <person name="Nguyen L."/>
            <person name="Nguyen N."/>
            <person name="Okwuonu G."/>
            <person name="Ongeri F."/>
            <person name="Pham C."/>
            <person name="Simmons D."/>
            <person name="Wilczek-Boney K."/>
            <person name="Hale W."/>
            <person name="Jakkamsetti A."/>
            <person name="Pham P."/>
            <person name="Ruth R."/>
            <person name="San Lucas F."/>
            <person name="Warren J."/>
            <person name="Zhang J."/>
            <person name="Zhao Z."/>
            <person name="Zhou C."/>
            <person name="Zhu D."/>
            <person name="Lee S."/>
            <person name="Bess C."/>
            <person name="Blankenburg K."/>
            <person name="Forbes L."/>
            <person name="Fu Q."/>
            <person name="Gubbala S."/>
            <person name="Hirani K."/>
            <person name="Jayaseelan J.C."/>
            <person name="Lara F."/>
            <person name="Munidasa M."/>
            <person name="Palculict T."/>
            <person name="Patil S."/>
            <person name="Pu L.-L."/>
            <person name="Saada N."/>
            <person name="Tang L."/>
            <person name="Weissenberger G."/>
            <person name="Zhu Y."/>
            <person name="Hemphill L."/>
            <person name="Shang Y."/>
            <person name="Youmans B."/>
            <person name="Ayvaz T."/>
            <person name="Ross M."/>
            <person name="Santibanez J."/>
            <person name="Aqrawi P."/>
            <person name="Gross S."/>
            <person name="Joshi V."/>
            <person name="Fowler G."/>
            <person name="Nazareth L."/>
            <person name="Reid J."/>
            <person name="Worley K."/>
            <person name="Petrosino J."/>
            <person name="Highlander S."/>
            <person name="Gibbs R."/>
        </authorList>
    </citation>
    <scope>NUCLEOTIDE SEQUENCE [LARGE SCALE GENOMIC DNA]</scope>
    <source>
        <strain evidence="4 5">F0287</strain>
    </source>
</reference>
<sequence length="336" mass="36321">MNQKLVLLSFFLLIGWGYTQVYAQGAKPKRIITGTVSDENGPLPGASIVIKNTTKGVSTDMDGHYSIEINGSKDVLLFSYVGYKSQEMIVGKLGVIDVTLKSENEQLEEVVVTAGGTTQKKVSVSGSISSIKGVDLKMPTSSLTTSLAGQLSGLISITGSGEPGSVSNFYIRGISTFGGRATPLIILDDIEISASDLNNIPAETIESFSLLKDASATAIYGSRGANGVLIVKTKDGHNNEKTKIGVTYEQSMNMPINFPDFVDGATWMELYNEALLTRNPQGSTKYTQEMIDNTRNHTDPYMYPDVDWKKVLFRDMALTHRANLNIQGGGTKQPTI</sequence>
<keyword evidence="2" id="KW-0998">Cell outer membrane</keyword>
<keyword evidence="4" id="KW-0675">Receptor</keyword>
<dbReference type="Gene3D" id="2.60.40.1120">
    <property type="entry name" value="Carboxypeptidase-like, regulatory domain"/>
    <property type="match status" value="1"/>
</dbReference>
<comment type="similarity">
    <text evidence="2">Belongs to the TonB-dependent receptor family.</text>
</comment>
<evidence type="ECO:0000313" key="4">
    <source>
        <dbReference type="EMBL" id="EFS97612.1"/>
    </source>
</evidence>
<dbReference type="Gene3D" id="2.170.130.10">
    <property type="entry name" value="TonB-dependent receptor, plug domain"/>
    <property type="match status" value="1"/>
</dbReference>
<dbReference type="eggNOG" id="COG4206">
    <property type="taxonomic scope" value="Bacteria"/>
</dbReference>
<dbReference type="NCBIfam" id="TIGR04057">
    <property type="entry name" value="SusC_RagA_signa"/>
    <property type="match status" value="1"/>
</dbReference>
<dbReference type="RefSeq" id="WP_002673076.1">
    <property type="nucleotide sequence ID" value="NZ_GL573160.1"/>
</dbReference>
<feature type="domain" description="TonB-dependent receptor plug" evidence="3">
    <location>
        <begin position="121"/>
        <end position="228"/>
    </location>
</feature>
<dbReference type="PANTHER" id="PTHR30069">
    <property type="entry name" value="TONB-DEPENDENT OUTER MEMBRANE RECEPTOR"/>
    <property type="match status" value="1"/>
</dbReference>
<dbReference type="FunFam" id="2.170.130.10:FF:000003">
    <property type="entry name" value="SusC/RagA family TonB-linked outer membrane protein"/>
    <property type="match status" value="1"/>
</dbReference>
<evidence type="ECO:0000313" key="5">
    <source>
        <dbReference type="Proteomes" id="UP000005391"/>
    </source>
</evidence>
<keyword evidence="1" id="KW-0732">Signal</keyword>
<dbReference type="InterPro" id="IPR039426">
    <property type="entry name" value="TonB-dep_rcpt-like"/>
</dbReference>
<dbReference type="InterPro" id="IPR037066">
    <property type="entry name" value="Plug_dom_sf"/>
</dbReference>
<dbReference type="PANTHER" id="PTHR30069:SF29">
    <property type="entry name" value="HEMOGLOBIN AND HEMOGLOBIN-HAPTOGLOBIN-BINDING PROTEIN 1-RELATED"/>
    <property type="match status" value="1"/>
</dbReference>
<dbReference type="HOGENOM" id="CLU_004317_3_2_10"/>
<dbReference type="GO" id="GO:0015344">
    <property type="term" value="F:siderophore uptake transmembrane transporter activity"/>
    <property type="evidence" value="ECO:0007669"/>
    <property type="project" value="TreeGrafter"/>
</dbReference>